<comment type="caution">
    <text evidence="1">The sequence shown here is derived from an EMBL/GenBank/DDBJ whole genome shotgun (WGS) entry which is preliminary data.</text>
</comment>
<proteinExistence type="predicted"/>
<name>A0ACC0W2N3_9STRA</name>
<gene>
    <name evidence="1" type="ORF">PsorP6_006356</name>
</gene>
<keyword evidence="2" id="KW-1185">Reference proteome</keyword>
<organism evidence="1 2">
    <name type="scientific">Peronosclerospora sorghi</name>
    <dbReference type="NCBI Taxonomy" id="230839"/>
    <lineage>
        <taxon>Eukaryota</taxon>
        <taxon>Sar</taxon>
        <taxon>Stramenopiles</taxon>
        <taxon>Oomycota</taxon>
        <taxon>Peronosporomycetes</taxon>
        <taxon>Peronosporales</taxon>
        <taxon>Peronosporaceae</taxon>
        <taxon>Peronosclerospora</taxon>
    </lineage>
</organism>
<evidence type="ECO:0000313" key="1">
    <source>
        <dbReference type="EMBL" id="KAI9912915.1"/>
    </source>
</evidence>
<protein>
    <submittedName>
        <fullName evidence="1">Uncharacterized protein</fullName>
    </submittedName>
</protein>
<dbReference type="EMBL" id="CM047583">
    <property type="protein sequence ID" value="KAI9912915.1"/>
    <property type="molecule type" value="Genomic_DNA"/>
</dbReference>
<accession>A0ACC0W2N3</accession>
<dbReference type="Proteomes" id="UP001163321">
    <property type="component" value="Chromosome 4"/>
</dbReference>
<evidence type="ECO:0000313" key="2">
    <source>
        <dbReference type="Proteomes" id="UP001163321"/>
    </source>
</evidence>
<sequence>MNETLQKTLGSELCGNICKQRNFTAFSVCFFATYTCIIPNPAIGGLISGITSSAKGQDGSSMSASGVISTKEKGAKSLLSDGALTGASNAGDKIADYYLRQAEAMSPVLTVPSGVRVNAQITKGFFVGEMSTHRKINQARGANPNNVDANIVRAAKACLLLSRSPMGLAQSTATTDASLNGAICRKHRAFKIKKKQYKLQMVK</sequence>
<reference evidence="1 2" key="1">
    <citation type="journal article" date="2022" name="bioRxiv">
        <title>The genome of the oomycete Peronosclerospora sorghi, a cosmopolitan pathogen of maize and sorghum, is inflated with dispersed pseudogenes.</title>
        <authorList>
            <person name="Fletcher K."/>
            <person name="Martin F."/>
            <person name="Isakeit T."/>
            <person name="Cavanaugh K."/>
            <person name="Magill C."/>
            <person name="Michelmore R."/>
        </authorList>
    </citation>
    <scope>NUCLEOTIDE SEQUENCE [LARGE SCALE GENOMIC DNA]</scope>
    <source>
        <strain evidence="1">P6</strain>
    </source>
</reference>